<protein>
    <submittedName>
        <fullName evidence="3">Phosphotransferase family enzyme</fullName>
    </submittedName>
</protein>
<sequence length="364" mass="42003">MQLIPENVYHYLHKRQLIDEEAVVRGHFMVHPVKTRNTILKVIVEPHNSLFVKQTGNDAVSKSLFLREINAYDLFKNSQTFSAVASVTSRLLDHDDENNVMVFELLHNAKNLTEYYMLTKNFDLHLAREQASILALCHIRPKVETDTSLFPKLLPWVLQLDRHTADAFFANNEASTSAIQLIKDNPLLLNALSQLGATWQYTHLIHGDIKWINFLAIENENGISQRLIDWELADIGDPMWDVAGLLQSYVATWLLGFDNNNPFSNKLPEHMKFYDLKNMQPSAQAFIYQYIEEKSIPESDHPAFFTRLMQFTAARILQTSVEGITFNTKIEANNMRCIQLAFNIMKNPLAALEELFDIKLYQYV</sequence>
<reference evidence="2 4" key="1">
    <citation type="submission" date="2017-12" db="EMBL/GenBank/DDBJ databases">
        <title>Genomic Encyclopedia of Type Strains, Phase III (KMG-III): the genomes of soil and plant-associated and newly described type strains.</title>
        <authorList>
            <person name="Whitman W."/>
        </authorList>
    </citation>
    <scope>NUCLEOTIDE SEQUENCE [LARGE SCALE GENOMIC DNA]</scope>
    <source>
        <strain evidence="2 4">IP-10</strain>
    </source>
</reference>
<dbReference type="InterPro" id="IPR011009">
    <property type="entry name" value="Kinase-like_dom_sf"/>
</dbReference>
<keyword evidence="3" id="KW-0808">Transferase</keyword>
<organism evidence="3 5">
    <name type="scientific">Flavobacterium lindanitolerans</name>
    <dbReference type="NCBI Taxonomy" id="428988"/>
    <lineage>
        <taxon>Bacteria</taxon>
        <taxon>Pseudomonadati</taxon>
        <taxon>Bacteroidota</taxon>
        <taxon>Flavobacteriia</taxon>
        <taxon>Flavobacteriales</taxon>
        <taxon>Flavobacteriaceae</taxon>
        <taxon>Flavobacterium</taxon>
    </lineage>
</organism>
<dbReference type="EMBL" id="RCCB01000011">
    <property type="protein sequence ID" value="RLJ30398.1"/>
    <property type="molecule type" value="Genomic_DNA"/>
</dbReference>
<evidence type="ECO:0000313" key="4">
    <source>
        <dbReference type="Proteomes" id="UP000233767"/>
    </source>
</evidence>
<evidence type="ECO:0000313" key="3">
    <source>
        <dbReference type="EMBL" id="RLJ30398.1"/>
    </source>
</evidence>
<comment type="caution">
    <text evidence="3">The sequence shown here is derived from an EMBL/GenBank/DDBJ whole genome shotgun (WGS) entry which is preliminary data.</text>
</comment>
<dbReference type="Proteomes" id="UP000275027">
    <property type="component" value="Unassembled WGS sequence"/>
</dbReference>
<gene>
    <name evidence="2" type="ORF">B0G92_2243</name>
    <name evidence="3" type="ORF">CLV50_1807</name>
</gene>
<evidence type="ECO:0000259" key="1">
    <source>
        <dbReference type="Pfam" id="PF01636"/>
    </source>
</evidence>
<reference evidence="3 5" key="2">
    <citation type="submission" date="2018-10" db="EMBL/GenBank/DDBJ databases">
        <title>Genomic Encyclopedia of Archaeal and Bacterial Type Strains, Phase II (KMG-II): from individual species to whole genera.</title>
        <authorList>
            <person name="Goeker M."/>
        </authorList>
    </citation>
    <scope>NUCLEOTIDE SEQUENCE [LARGE SCALE GENOMIC DNA]</scope>
    <source>
        <strain evidence="3 5">DSM 21886</strain>
    </source>
</reference>
<keyword evidence="4" id="KW-1185">Reference proteome</keyword>
<proteinExistence type="predicted"/>
<dbReference type="SUPFAM" id="SSF56112">
    <property type="entry name" value="Protein kinase-like (PK-like)"/>
    <property type="match status" value="1"/>
</dbReference>
<dbReference type="AlphaFoldDB" id="A0A497UPL9"/>
<feature type="domain" description="Aminoglycoside phosphotransferase" evidence="1">
    <location>
        <begin position="63"/>
        <end position="253"/>
    </location>
</feature>
<evidence type="ECO:0000313" key="2">
    <source>
        <dbReference type="EMBL" id="PKW20963.1"/>
    </source>
</evidence>
<dbReference type="RefSeq" id="WP_101472241.1">
    <property type="nucleotide sequence ID" value="NZ_PJND01000008.1"/>
</dbReference>
<dbReference type="Pfam" id="PF01636">
    <property type="entry name" value="APH"/>
    <property type="match status" value="1"/>
</dbReference>
<accession>A0A497UPL9</accession>
<dbReference type="InterPro" id="IPR002575">
    <property type="entry name" value="Aminoglycoside_PTrfase"/>
</dbReference>
<name>A0A497UPL9_9FLAO</name>
<dbReference type="EMBL" id="PJND01000008">
    <property type="protein sequence ID" value="PKW20963.1"/>
    <property type="molecule type" value="Genomic_DNA"/>
</dbReference>
<dbReference type="GO" id="GO:0016740">
    <property type="term" value="F:transferase activity"/>
    <property type="evidence" value="ECO:0007669"/>
    <property type="project" value="UniProtKB-KW"/>
</dbReference>
<evidence type="ECO:0000313" key="5">
    <source>
        <dbReference type="Proteomes" id="UP000275027"/>
    </source>
</evidence>
<dbReference type="Gene3D" id="3.90.1200.10">
    <property type="match status" value="1"/>
</dbReference>
<dbReference type="Proteomes" id="UP000233767">
    <property type="component" value="Unassembled WGS sequence"/>
</dbReference>